<evidence type="ECO:0000313" key="1">
    <source>
        <dbReference type="EMBL" id="MBV4518368.1"/>
    </source>
</evidence>
<reference evidence="1 2" key="1">
    <citation type="journal article" date="2020" name="Microorganisms">
        <title>Reliable Identification of Environmental Pseudomonas Isolates Using the rpoD Gene.</title>
        <authorList>
            <consortium name="The Broad Institute Genome Sequencing Platform"/>
            <person name="Girard L."/>
            <person name="Lood C."/>
            <person name="Rokni-Zadeh H."/>
            <person name="van Noort V."/>
            <person name="Lavigne R."/>
            <person name="De Mot R."/>
        </authorList>
    </citation>
    <scope>NUCLEOTIDE SEQUENCE [LARGE SCALE GENOMIC DNA]</scope>
    <source>
        <strain evidence="1 2">RW1P2</strain>
    </source>
</reference>
<protein>
    <submittedName>
        <fullName evidence="1">LysR family transcriptional regulator</fullName>
    </submittedName>
</protein>
<dbReference type="EMBL" id="JABWSB020000028">
    <property type="protein sequence ID" value="MBV4518368.1"/>
    <property type="molecule type" value="Genomic_DNA"/>
</dbReference>
<accession>A0ACC5UV76</accession>
<sequence length="325" mass="37634">MRFNHLDLNLLVALDVLLEEQNITRAAERLHMTQSATSGALGRLRSFFQDDLLVQVGRKMQPTPYALDLARPVREVLLTIRSSITTKQTFDPASSRRHFKLMASDYLITVLFSRVIQKIHELAPHITFDISAPNEEGLLARGDLDLMIAPDIYMVEGHPSQLLFEEEHVCVIWEGNTLIGEHLSLEQYIEMGHVAVGLGRSRGLSIEEWLMNQYGFNRRMEVITHDFNTLPQLVIGTQRIATMHRRLADLYAQYLPLRILPPPVRIPPMREFMAWHRSMDGDPMHRWLRERVQEFITTVDRHREVSTRAIPRIPSIDWPNVHTRS</sequence>
<comment type="caution">
    <text evidence="1">The sequence shown here is derived from an EMBL/GenBank/DDBJ whole genome shotgun (WGS) entry which is preliminary data.</text>
</comment>
<gene>
    <name evidence="1" type="ORF">HU758_024670</name>
</gene>
<organism evidence="1 2">
    <name type="scientific">Pseudomonas kurunegalensis</name>
    <dbReference type="NCBI Taxonomy" id="485880"/>
    <lineage>
        <taxon>Bacteria</taxon>
        <taxon>Pseudomonadati</taxon>
        <taxon>Pseudomonadota</taxon>
        <taxon>Gammaproteobacteria</taxon>
        <taxon>Pseudomonadales</taxon>
        <taxon>Pseudomonadaceae</taxon>
        <taxon>Pseudomonas</taxon>
    </lineage>
</organism>
<dbReference type="Proteomes" id="UP000624243">
    <property type="component" value="Unassembled WGS sequence"/>
</dbReference>
<name>A0ACC5UV76_9PSED</name>
<keyword evidence="2" id="KW-1185">Reference proteome</keyword>
<proteinExistence type="predicted"/>
<evidence type="ECO:0000313" key="2">
    <source>
        <dbReference type="Proteomes" id="UP000624243"/>
    </source>
</evidence>